<sequence>MPLVAWSRITVPKNQGGLGLKDMLLFSQTLHMKNLWAVAKGDKSTWVRVLVAKYLNRSDIWSSSRLNRCTPLWKAILQVRNVMKEHVKWQLGDGRGCKAMGQPWFDMWAHFPPTNAAQRRITISQLVDDESGNWNNQKLIELYGFYGALYIAMSYPNGPPLSQRQDRLIFTFNRNGQFSIKGAYNLLLNASANANAIGTADPVNKFIWHVESMLPRTRIFIWKAVKEALPVDDVFAKRLAKQSRGCSVCGAQQETAAHALFKCPRAQQVWLMSDFNLRTDGLPDKLHDILTFLISSLNDRQMAKLAAIMWIIWKDRCKEVFEGKKGNARQTLASAQNLLHTLQVAANQFTKLTHHSELPVPDTAFKCWIDASWVHEYQDGSGLACALFDQGNLVFYKLSVTKSTSPFHAELLALKMAMQHVTSMGLTDVSFYTDCKELQQVISGATCASQVNWLAYHDAVDAVTQWNTHRKENWYCSHVSRENNSFVDKLAKIARTRRIQFTGFTFPCFSI</sequence>
<dbReference type="AlphaFoldDB" id="A0AAV8EJ08"/>
<evidence type="ECO:0000313" key="4">
    <source>
        <dbReference type="Proteomes" id="UP001140206"/>
    </source>
</evidence>
<dbReference type="GO" id="GO:0003676">
    <property type="term" value="F:nucleic acid binding"/>
    <property type="evidence" value="ECO:0007669"/>
    <property type="project" value="InterPro"/>
</dbReference>
<comment type="caution">
    <text evidence="3">The sequence shown here is derived from an EMBL/GenBank/DDBJ whole genome shotgun (WGS) entry which is preliminary data.</text>
</comment>
<dbReference type="GO" id="GO:0004523">
    <property type="term" value="F:RNA-DNA hybrid ribonuclease activity"/>
    <property type="evidence" value="ECO:0007669"/>
    <property type="project" value="InterPro"/>
</dbReference>
<dbReference type="GO" id="GO:0003964">
    <property type="term" value="F:RNA-directed DNA polymerase activity"/>
    <property type="evidence" value="ECO:0007669"/>
    <property type="project" value="UniProtKB-KW"/>
</dbReference>
<protein>
    <submittedName>
        <fullName evidence="3">RNA-directed DNA polymerase (Reverse transcriptase)-related family protein</fullName>
    </submittedName>
</protein>
<dbReference type="Pfam" id="PF13966">
    <property type="entry name" value="zf-RVT"/>
    <property type="match status" value="1"/>
</dbReference>
<dbReference type="InterPro" id="IPR036397">
    <property type="entry name" value="RNaseH_sf"/>
</dbReference>
<proteinExistence type="predicted"/>
<dbReference type="Gene3D" id="3.30.420.10">
    <property type="entry name" value="Ribonuclease H-like superfamily/Ribonuclease H"/>
    <property type="match status" value="1"/>
</dbReference>
<dbReference type="Pfam" id="PF13456">
    <property type="entry name" value="RVT_3"/>
    <property type="match status" value="1"/>
</dbReference>
<dbReference type="InterPro" id="IPR026960">
    <property type="entry name" value="RVT-Znf"/>
</dbReference>
<keyword evidence="3" id="KW-0548">Nucleotidyltransferase</keyword>
<evidence type="ECO:0000313" key="3">
    <source>
        <dbReference type="EMBL" id="KAJ4778181.1"/>
    </source>
</evidence>
<keyword evidence="4" id="KW-1185">Reference proteome</keyword>
<reference evidence="3" key="1">
    <citation type="submission" date="2022-08" db="EMBL/GenBank/DDBJ databases">
        <authorList>
            <person name="Marques A."/>
        </authorList>
    </citation>
    <scope>NUCLEOTIDE SEQUENCE</scope>
    <source>
        <strain evidence="3">RhyPub2mFocal</strain>
        <tissue evidence="3">Leaves</tissue>
    </source>
</reference>
<dbReference type="InterPro" id="IPR012337">
    <property type="entry name" value="RNaseH-like_sf"/>
</dbReference>
<dbReference type="PANTHER" id="PTHR34146:SF3">
    <property type="entry name" value="POLYNUCLEOTIDYL TRANSFERASE, RIBONUCLEASE H-LIKE SUPERFAMILY PROTEIN"/>
    <property type="match status" value="1"/>
</dbReference>
<accession>A0AAV8EJ08</accession>
<organism evidence="3 4">
    <name type="scientific">Rhynchospora pubera</name>
    <dbReference type="NCBI Taxonomy" id="906938"/>
    <lineage>
        <taxon>Eukaryota</taxon>
        <taxon>Viridiplantae</taxon>
        <taxon>Streptophyta</taxon>
        <taxon>Embryophyta</taxon>
        <taxon>Tracheophyta</taxon>
        <taxon>Spermatophyta</taxon>
        <taxon>Magnoliopsida</taxon>
        <taxon>Liliopsida</taxon>
        <taxon>Poales</taxon>
        <taxon>Cyperaceae</taxon>
        <taxon>Cyperoideae</taxon>
        <taxon>Rhynchosporeae</taxon>
        <taxon>Rhynchospora</taxon>
    </lineage>
</organism>
<dbReference type="InterPro" id="IPR044730">
    <property type="entry name" value="RNase_H-like_dom_plant"/>
</dbReference>
<keyword evidence="3" id="KW-0808">Transferase</keyword>
<gene>
    <name evidence="3" type="ORF">LUZ62_062438</name>
</gene>
<dbReference type="SUPFAM" id="SSF53098">
    <property type="entry name" value="Ribonuclease H-like"/>
    <property type="match status" value="1"/>
</dbReference>
<evidence type="ECO:0000259" key="1">
    <source>
        <dbReference type="Pfam" id="PF13456"/>
    </source>
</evidence>
<name>A0AAV8EJ08_9POAL</name>
<dbReference type="EMBL" id="JAMFTS010000003">
    <property type="protein sequence ID" value="KAJ4778181.1"/>
    <property type="molecule type" value="Genomic_DNA"/>
</dbReference>
<dbReference type="InterPro" id="IPR002156">
    <property type="entry name" value="RNaseH_domain"/>
</dbReference>
<dbReference type="PANTHER" id="PTHR34146">
    <property type="entry name" value="POLYNUCLEOTIDYL TRANSFERASE, RIBONUCLEASE H-LIKE SUPERFAMILY PROTEIN-RELATED"/>
    <property type="match status" value="1"/>
</dbReference>
<dbReference type="Proteomes" id="UP001140206">
    <property type="component" value="Chromosome 3"/>
</dbReference>
<dbReference type="CDD" id="cd06222">
    <property type="entry name" value="RNase_H_like"/>
    <property type="match status" value="1"/>
</dbReference>
<feature type="domain" description="RNase H type-1" evidence="1">
    <location>
        <begin position="370"/>
        <end position="493"/>
    </location>
</feature>
<feature type="domain" description="Reverse transcriptase zinc-binding" evidence="2">
    <location>
        <begin position="178"/>
        <end position="270"/>
    </location>
</feature>
<keyword evidence="3" id="KW-0695">RNA-directed DNA polymerase</keyword>
<evidence type="ECO:0000259" key="2">
    <source>
        <dbReference type="Pfam" id="PF13966"/>
    </source>
</evidence>